<organism evidence="2 3">
    <name type="scientific">Actinidia rufa</name>
    <dbReference type="NCBI Taxonomy" id="165716"/>
    <lineage>
        <taxon>Eukaryota</taxon>
        <taxon>Viridiplantae</taxon>
        <taxon>Streptophyta</taxon>
        <taxon>Embryophyta</taxon>
        <taxon>Tracheophyta</taxon>
        <taxon>Spermatophyta</taxon>
        <taxon>Magnoliopsida</taxon>
        <taxon>eudicotyledons</taxon>
        <taxon>Gunneridae</taxon>
        <taxon>Pentapetalae</taxon>
        <taxon>asterids</taxon>
        <taxon>Ericales</taxon>
        <taxon>Actinidiaceae</taxon>
        <taxon>Actinidia</taxon>
    </lineage>
</organism>
<dbReference type="EMBL" id="BJWL01000022">
    <property type="protein sequence ID" value="GFZ11220.1"/>
    <property type="molecule type" value="Genomic_DNA"/>
</dbReference>
<dbReference type="OrthoDB" id="655540at2759"/>
<proteinExistence type="predicted"/>
<protein>
    <submittedName>
        <fullName evidence="2">Transmembrane amino acid transporter family protein</fullName>
    </submittedName>
</protein>
<comment type="caution">
    <text evidence="2">The sequence shown here is derived from an EMBL/GenBank/DDBJ whole genome shotgun (WGS) entry which is preliminary data.</text>
</comment>
<feature type="compositionally biased region" description="Polar residues" evidence="1">
    <location>
        <begin position="34"/>
        <end position="55"/>
    </location>
</feature>
<feature type="region of interest" description="Disordered" evidence="1">
    <location>
        <begin position="1"/>
        <end position="55"/>
    </location>
</feature>
<evidence type="ECO:0000256" key="1">
    <source>
        <dbReference type="SAM" id="MobiDB-lite"/>
    </source>
</evidence>
<keyword evidence="2" id="KW-0812">Transmembrane</keyword>
<name>A0A7J0GKA9_9ERIC</name>
<reference evidence="2 3" key="1">
    <citation type="submission" date="2019-07" db="EMBL/GenBank/DDBJ databases">
        <title>De Novo Assembly of kiwifruit Actinidia rufa.</title>
        <authorList>
            <person name="Sugita-Konishi S."/>
            <person name="Sato K."/>
            <person name="Mori E."/>
            <person name="Abe Y."/>
            <person name="Kisaki G."/>
            <person name="Hamano K."/>
            <person name="Suezawa K."/>
            <person name="Otani M."/>
            <person name="Fukuda T."/>
            <person name="Manabe T."/>
            <person name="Gomi K."/>
            <person name="Tabuchi M."/>
            <person name="Akimitsu K."/>
            <person name="Kataoka I."/>
        </authorList>
    </citation>
    <scope>NUCLEOTIDE SEQUENCE [LARGE SCALE GENOMIC DNA]</scope>
    <source>
        <strain evidence="3">cv. Fuchu</strain>
    </source>
</reference>
<feature type="region of interest" description="Disordered" evidence="1">
    <location>
        <begin position="113"/>
        <end position="141"/>
    </location>
</feature>
<keyword evidence="2" id="KW-0472">Membrane</keyword>
<accession>A0A7J0GKA9</accession>
<keyword evidence="3" id="KW-1185">Reference proteome</keyword>
<evidence type="ECO:0000313" key="3">
    <source>
        <dbReference type="Proteomes" id="UP000585474"/>
    </source>
</evidence>
<dbReference type="Proteomes" id="UP000585474">
    <property type="component" value="Unassembled WGS sequence"/>
</dbReference>
<feature type="compositionally biased region" description="Polar residues" evidence="1">
    <location>
        <begin position="1"/>
        <end position="11"/>
    </location>
</feature>
<dbReference type="AlphaFoldDB" id="A0A7J0GKA9"/>
<evidence type="ECO:0000313" key="2">
    <source>
        <dbReference type="EMBL" id="GFZ11220.1"/>
    </source>
</evidence>
<sequence>MKNFVSEQSLYIESEDEDEEKEFDKGEIDGYDSDFSNYSNESHQESKPSSVNTTWPQSYRQSIDLYSSVPSPSITFLGTPTLSRLSGSVLSSSLTRKHPPEILPSLAKPLLEDDEHQQRSSHSLLPPSPSRKTSIQKTAKVSHEVPVSRKSSYGQAVLNGMSHEPIFMSYIDWVNDVSFVSQCTFNMHICWKS</sequence>
<gene>
    <name evidence="2" type="ORF">Acr_22g0006180</name>
</gene>